<name>A0A8J6EF46_ELECQ</name>
<proteinExistence type="predicted"/>
<evidence type="ECO:0000313" key="2">
    <source>
        <dbReference type="Proteomes" id="UP000770717"/>
    </source>
</evidence>
<dbReference type="AlphaFoldDB" id="A0A8J6EF46"/>
<comment type="caution">
    <text evidence="1">The sequence shown here is derived from an EMBL/GenBank/DDBJ whole genome shotgun (WGS) entry which is preliminary data.</text>
</comment>
<protein>
    <submittedName>
        <fullName evidence="1">Uncharacterized protein</fullName>
    </submittedName>
</protein>
<accession>A0A8J6EF46</accession>
<evidence type="ECO:0000313" key="1">
    <source>
        <dbReference type="EMBL" id="KAG9467950.1"/>
    </source>
</evidence>
<organism evidence="1 2">
    <name type="scientific">Eleutherodactylus coqui</name>
    <name type="common">Puerto Rican coqui</name>
    <dbReference type="NCBI Taxonomy" id="57060"/>
    <lineage>
        <taxon>Eukaryota</taxon>
        <taxon>Metazoa</taxon>
        <taxon>Chordata</taxon>
        <taxon>Craniata</taxon>
        <taxon>Vertebrata</taxon>
        <taxon>Euteleostomi</taxon>
        <taxon>Amphibia</taxon>
        <taxon>Batrachia</taxon>
        <taxon>Anura</taxon>
        <taxon>Neobatrachia</taxon>
        <taxon>Hyloidea</taxon>
        <taxon>Eleutherodactylidae</taxon>
        <taxon>Eleutherodactylinae</taxon>
        <taxon>Eleutherodactylus</taxon>
        <taxon>Eleutherodactylus</taxon>
    </lineage>
</organism>
<dbReference type="Proteomes" id="UP000770717">
    <property type="component" value="Unassembled WGS sequence"/>
</dbReference>
<reference evidence="1" key="1">
    <citation type="thesis" date="2020" institute="ProQuest LLC" country="789 East Eisenhower Parkway, Ann Arbor, MI, USA">
        <title>Comparative Genomics and Chromosome Evolution.</title>
        <authorList>
            <person name="Mudd A.B."/>
        </authorList>
    </citation>
    <scope>NUCLEOTIDE SEQUENCE</scope>
    <source>
        <strain evidence="1">HN-11 Male</strain>
        <tissue evidence="1">Kidney and liver</tissue>
    </source>
</reference>
<gene>
    <name evidence="1" type="ORF">GDO78_013979</name>
</gene>
<keyword evidence="2" id="KW-1185">Reference proteome</keyword>
<sequence>MNHTSNRRWQQKPSTQRSSYNSGFILCHKCFTTKPEQAYRQLFVLGMKNKPLFIARFPTLIQKPFKTISSNQHTNENHITAL</sequence>
<dbReference type="EMBL" id="WNTK01001106">
    <property type="protein sequence ID" value="KAG9467950.1"/>
    <property type="molecule type" value="Genomic_DNA"/>
</dbReference>